<protein>
    <submittedName>
        <fullName evidence="3">Inner membrane protein YpjD</fullName>
    </submittedName>
</protein>
<sequence length="219" mass="24172">MHAWILSQALVSDVGINIGASNAFSLTILATLMIILPNIRRHPDISMVLFVLAIISLVVSESYDSQLTLNSTRPILSLHIILSIIAYAVLMVVGVQAAIIVLRHSYLKSQSGYFLAHLPPLMVMEKWLFQLMAIGAVLLTLSLLTAVSFIDNWFDKQFIHRSILSIVSLIIFVTLLALHHFKGLRGKPAAKYALIAFVVLLIGVSGSRVVQEILFNRTS</sequence>
<keyword evidence="1" id="KW-1133">Transmembrane helix</keyword>
<dbReference type="InterPro" id="IPR002541">
    <property type="entry name" value="Cyt_c_assembly"/>
</dbReference>
<evidence type="ECO:0000313" key="4">
    <source>
        <dbReference type="Proteomes" id="UP001500631"/>
    </source>
</evidence>
<dbReference type="InterPro" id="IPR052372">
    <property type="entry name" value="YpjD/HemX"/>
</dbReference>
<feature type="transmembrane region" description="Helical" evidence="1">
    <location>
        <begin position="192"/>
        <end position="210"/>
    </location>
</feature>
<evidence type="ECO:0000256" key="1">
    <source>
        <dbReference type="SAM" id="Phobius"/>
    </source>
</evidence>
<feature type="transmembrane region" description="Helical" evidence="1">
    <location>
        <begin position="14"/>
        <end position="36"/>
    </location>
</feature>
<dbReference type="RefSeq" id="WP_245831293.1">
    <property type="nucleotide sequence ID" value="NZ_BAABKE010000006.1"/>
</dbReference>
<keyword evidence="1" id="KW-0472">Membrane</keyword>
<feature type="transmembrane region" description="Helical" evidence="1">
    <location>
        <begin position="162"/>
        <end position="180"/>
    </location>
</feature>
<dbReference type="PANTHER" id="PTHR38034">
    <property type="entry name" value="INNER MEMBRANE PROTEIN YPJD"/>
    <property type="match status" value="1"/>
</dbReference>
<accession>A0ABP9MWR3</accession>
<evidence type="ECO:0000259" key="2">
    <source>
        <dbReference type="Pfam" id="PF01578"/>
    </source>
</evidence>
<dbReference type="PANTHER" id="PTHR38034:SF1">
    <property type="entry name" value="INNER MEMBRANE PROTEIN YPJD"/>
    <property type="match status" value="1"/>
</dbReference>
<evidence type="ECO:0000313" key="3">
    <source>
        <dbReference type="EMBL" id="GAA5102020.1"/>
    </source>
</evidence>
<proteinExistence type="predicted"/>
<keyword evidence="1" id="KW-0812">Transmembrane</keyword>
<dbReference type="Proteomes" id="UP001500631">
    <property type="component" value="Unassembled WGS sequence"/>
</dbReference>
<dbReference type="EMBL" id="BAABKE010000006">
    <property type="protein sequence ID" value="GAA5102020.1"/>
    <property type="molecule type" value="Genomic_DNA"/>
</dbReference>
<name>A0ABP9MWR3_9GAMM</name>
<organism evidence="3 4">
    <name type="scientific">Wohlfahrtiimonas larvae</name>
    <dbReference type="NCBI Taxonomy" id="1157986"/>
    <lineage>
        <taxon>Bacteria</taxon>
        <taxon>Pseudomonadati</taxon>
        <taxon>Pseudomonadota</taxon>
        <taxon>Gammaproteobacteria</taxon>
        <taxon>Cardiobacteriales</taxon>
        <taxon>Ignatzschineriaceae</taxon>
        <taxon>Wohlfahrtiimonas</taxon>
    </lineage>
</organism>
<comment type="caution">
    <text evidence="3">The sequence shown here is derived from an EMBL/GenBank/DDBJ whole genome shotgun (WGS) entry which is preliminary data.</text>
</comment>
<feature type="transmembrane region" description="Helical" evidence="1">
    <location>
        <begin position="127"/>
        <end position="150"/>
    </location>
</feature>
<feature type="transmembrane region" description="Helical" evidence="1">
    <location>
        <begin position="75"/>
        <end position="102"/>
    </location>
</feature>
<keyword evidence="4" id="KW-1185">Reference proteome</keyword>
<feature type="domain" description="Cytochrome c assembly protein" evidence="2">
    <location>
        <begin position="20"/>
        <end position="214"/>
    </location>
</feature>
<gene>
    <name evidence="3" type="ORF">GCM10023338_18780</name>
</gene>
<feature type="transmembrane region" description="Helical" evidence="1">
    <location>
        <begin position="45"/>
        <end position="63"/>
    </location>
</feature>
<dbReference type="Pfam" id="PF01578">
    <property type="entry name" value="Cytochrom_C_asm"/>
    <property type="match status" value="1"/>
</dbReference>
<reference evidence="4" key="1">
    <citation type="journal article" date="2019" name="Int. J. Syst. Evol. Microbiol.">
        <title>The Global Catalogue of Microorganisms (GCM) 10K type strain sequencing project: providing services to taxonomists for standard genome sequencing and annotation.</title>
        <authorList>
            <consortium name="The Broad Institute Genomics Platform"/>
            <consortium name="The Broad Institute Genome Sequencing Center for Infectious Disease"/>
            <person name="Wu L."/>
            <person name="Ma J."/>
        </authorList>
    </citation>
    <scope>NUCLEOTIDE SEQUENCE [LARGE SCALE GENOMIC DNA]</scope>
    <source>
        <strain evidence="4">JCM 18424</strain>
    </source>
</reference>